<dbReference type="KEGG" id="bbel:109472461"/>
<dbReference type="PANTHER" id="PTHR33153">
    <property type="entry name" value="MYND-TYPE DOMAIN-CONTAINING PROTEIN"/>
    <property type="match status" value="1"/>
</dbReference>
<dbReference type="Proteomes" id="UP000515135">
    <property type="component" value="Unplaced"/>
</dbReference>
<gene>
    <name evidence="3" type="primary">LOC109472461</name>
</gene>
<dbReference type="GeneID" id="109472461"/>
<name>A0A6P4YTX2_BRABE</name>
<dbReference type="AlphaFoldDB" id="A0A6P4YTX2"/>
<accession>A0A6P4YTX2</accession>
<organism evidence="2 3">
    <name type="scientific">Branchiostoma belcheri</name>
    <name type="common">Amphioxus</name>
    <dbReference type="NCBI Taxonomy" id="7741"/>
    <lineage>
        <taxon>Eukaryota</taxon>
        <taxon>Metazoa</taxon>
        <taxon>Chordata</taxon>
        <taxon>Cephalochordata</taxon>
        <taxon>Leptocardii</taxon>
        <taxon>Amphioxiformes</taxon>
        <taxon>Branchiostomatidae</taxon>
        <taxon>Branchiostoma</taxon>
    </lineage>
</organism>
<dbReference type="OrthoDB" id="410478at2759"/>
<dbReference type="InterPro" id="IPR057191">
    <property type="entry name" value="DUF7869"/>
</dbReference>
<sequence length="131" mass="15006">MKVHLTGALAHGQKKAFIYAWTPKFHMDTNITVNVLIRSLLEVAKEYNGHLPNTLYLQLDNSAKECKNKYVIAFSTWLVKLGIFRKVKLGYLMPGHTHEDVDQMFSRVSTHLLLHDAPTIPDRLQAYTTVQ</sequence>
<evidence type="ECO:0000313" key="3">
    <source>
        <dbReference type="RefSeq" id="XP_019627798.1"/>
    </source>
</evidence>
<dbReference type="PANTHER" id="PTHR33153:SF3">
    <property type="entry name" value="TRAFFICKING PROTEIN PARTICLE COMPLEX SUBUNIT 11 DOMAIN-CONTAINING PROTEIN"/>
    <property type="match status" value="1"/>
</dbReference>
<feature type="non-terminal residue" evidence="3">
    <location>
        <position position="131"/>
    </location>
</feature>
<keyword evidence="2" id="KW-1185">Reference proteome</keyword>
<evidence type="ECO:0000259" key="1">
    <source>
        <dbReference type="Pfam" id="PF25273"/>
    </source>
</evidence>
<protein>
    <submittedName>
        <fullName evidence="3">Uncharacterized protein LOC109472461</fullName>
    </submittedName>
</protein>
<proteinExistence type="predicted"/>
<feature type="domain" description="DUF7869" evidence="1">
    <location>
        <begin position="1"/>
        <end position="125"/>
    </location>
</feature>
<evidence type="ECO:0000313" key="2">
    <source>
        <dbReference type="Proteomes" id="UP000515135"/>
    </source>
</evidence>
<dbReference type="Pfam" id="PF25273">
    <property type="entry name" value="DUF7869"/>
    <property type="match status" value="1"/>
</dbReference>
<dbReference type="RefSeq" id="XP_019627798.1">
    <property type="nucleotide sequence ID" value="XM_019772239.1"/>
</dbReference>
<reference evidence="3" key="1">
    <citation type="submission" date="2025-08" db="UniProtKB">
        <authorList>
            <consortium name="RefSeq"/>
        </authorList>
    </citation>
    <scope>IDENTIFICATION</scope>
    <source>
        <tissue evidence="3">Gonad</tissue>
    </source>
</reference>